<dbReference type="RefSeq" id="WP_091638971.1">
    <property type="nucleotide sequence ID" value="NZ_FOEG01000001.1"/>
</dbReference>
<dbReference type="NCBIfam" id="TIGR00673">
    <property type="entry name" value="cynS"/>
    <property type="match status" value="1"/>
</dbReference>
<dbReference type="InterPro" id="IPR008076">
    <property type="entry name" value="Cyanase"/>
</dbReference>
<dbReference type="PRINTS" id="PR01693">
    <property type="entry name" value="CYANASE"/>
</dbReference>
<dbReference type="InterPro" id="IPR003712">
    <property type="entry name" value="Cyanate_lyase_C"/>
</dbReference>
<feature type="active site" evidence="3">
    <location>
        <position position="88"/>
    </location>
</feature>
<comment type="catalytic activity">
    <reaction evidence="3">
        <text>cyanate + hydrogencarbonate + 3 H(+) = NH4(+) + 2 CO2</text>
        <dbReference type="Rhea" id="RHEA:11120"/>
        <dbReference type="ChEBI" id="CHEBI:15378"/>
        <dbReference type="ChEBI" id="CHEBI:16526"/>
        <dbReference type="ChEBI" id="CHEBI:17544"/>
        <dbReference type="ChEBI" id="CHEBI:28938"/>
        <dbReference type="ChEBI" id="CHEBI:29195"/>
        <dbReference type="EC" id="4.2.1.104"/>
    </reaction>
</comment>
<organism evidence="5 6">
    <name type="scientific">Aquisalimonas asiatica</name>
    <dbReference type="NCBI Taxonomy" id="406100"/>
    <lineage>
        <taxon>Bacteria</taxon>
        <taxon>Pseudomonadati</taxon>
        <taxon>Pseudomonadota</taxon>
        <taxon>Gammaproteobacteria</taxon>
        <taxon>Chromatiales</taxon>
        <taxon>Ectothiorhodospiraceae</taxon>
        <taxon>Aquisalimonas</taxon>
    </lineage>
</organism>
<evidence type="ECO:0000313" key="6">
    <source>
        <dbReference type="Proteomes" id="UP000199657"/>
    </source>
</evidence>
<accession>A0A1H8PPK2</accession>
<dbReference type="CDD" id="cd00559">
    <property type="entry name" value="Cyanase_C"/>
    <property type="match status" value="1"/>
</dbReference>
<dbReference type="SMART" id="SM01116">
    <property type="entry name" value="Cyanate_lyase"/>
    <property type="match status" value="1"/>
</dbReference>
<comment type="function">
    <text evidence="1 3">Catalyzes the reaction of cyanate with bicarbonate to produce ammonia and carbon dioxide.</text>
</comment>
<dbReference type="PANTHER" id="PTHR34186:SF2">
    <property type="entry name" value="CYANATE HYDRATASE"/>
    <property type="match status" value="1"/>
</dbReference>
<dbReference type="Gene3D" id="1.10.260.40">
    <property type="entry name" value="lambda repressor-like DNA-binding domains"/>
    <property type="match status" value="1"/>
</dbReference>
<dbReference type="GO" id="GO:0008824">
    <property type="term" value="F:cyanate hydratase activity"/>
    <property type="evidence" value="ECO:0007669"/>
    <property type="project" value="UniProtKB-UniRule"/>
</dbReference>
<evidence type="ECO:0000259" key="4">
    <source>
        <dbReference type="SMART" id="SM01116"/>
    </source>
</evidence>
<feature type="active site" evidence="3">
    <location>
        <position position="114"/>
    </location>
</feature>
<dbReference type="SUPFAM" id="SSF47413">
    <property type="entry name" value="lambda repressor-like DNA-binding domains"/>
    <property type="match status" value="1"/>
</dbReference>
<dbReference type="OrthoDB" id="9785870at2"/>
<dbReference type="SUPFAM" id="SSF55234">
    <property type="entry name" value="Cyanase C-terminal domain"/>
    <property type="match status" value="1"/>
</dbReference>
<dbReference type="AlphaFoldDB" id="A0A1H8PPK2"/>
<dbReference type="Pfam" id="PF21291">
    <property type="entry name" value="CYNS_N"/>
    <property type="match status" value="1"/>
</dbReference>
<feature type="active site" evidence="3">
    <location>
        <position position="91"/>
    </location>
</feature>
<dbReference type="NCBIfam" id="NF002773">
    <property type="entry name" value="PRK02866.1"/>
    <property type="match status" value="1"/>
</dbReference>
<dbReference type="HAMAP" id="MF_00535">
    <property type="entry name" value="Cyanate_hydrat"/>
    <property type="match status" value="1"/>
</dbReference>
<keyword evidence="6" id="KW-1185">Reference proteome</keyword>
<dbReference type="STRING" id="406100.SAMN04488052_10184"/>
<dbReference type="InterPro" id="IPR010982">
    <property type="entry name" value="Lambda_DNA-bd_dom_sf"/>
</dbReference>
<dbReference type="InterPro" id="IPR048564">
    <property type="entry name" value="CYNS_N"/>
</dbReference>
<evidence type="ECO:0000256" key="1">
    <source>
        <dbReference type="ARBA" id="ARBA00003561"/>
    </source>
</evidence>
<dbReference type="EMBL" id="FOEG01000001">
    <property type="protein sequence ID" value="SEO43969.1"/>
    <property type="molecule type" value="Genomic_DNA"/>
</dbReference>
<comment type="similarity">
    <text evidence="3">Belongs to the cyanase family.</text>
</comment>
<dbReference type="PIRSF" id="PIRSF001263">
    <property type="entry name" value="Cyanate_hydratas"/>
    <property type="match status" value="1"/>
</dbReference>
<dbReference type="Proteomes" id="UP000199657">
    <property type="component" value="Unassembled WGS sequence"/>
</dbReference>
<evidence type="ECO:0000313" key="5">
    <source>
        <dbReference type="EMBL" id="SEO43969.1"/>
    </source>
</evidence>
<evidence type="ECO:0000256" key="3">
    <source>
        <dbReference type="HAMAP-Rule" id="MF_00535"/>
    </source>
</evidence>
<sequence>MDKHLMRETILEAKRQKGVSWESLGKATGMSPVFICSACLGENSMELEQAKALAGALDLGDDIASILTEYPNKGQRAAEMITDPLVYRLNEVVMVYGETLKEVIQEKFGDGIMSAIDFTMDVDKQEDPKGDRVILTLNGKFLPYKRW</sequence>
<dbReference type="Gene3D" id="3.30.1160.10">
    <property type="entry name" value="Cyanate lyase, C-terminal domain"/>
    <property type="match status" value="1"/>
</dbReference>
<reference evidence="5 6" key="1">
    <citation type="submission" date="2016-10" db="EMBL/GenBank/DDBJ databases">
        <authorList>
            <person name="de Groot N.N."/>
        </authorList>
    </citation>
    <scope>NUCLEOTIDE SEQUENCE [LARGE SCALE GENOMIC DNA]</scope>
    <source>
        <strain evidence="5 6">CGMCC 1.6291</strain>
    </source>
</reference>
<dbReference type="PANTHER" id="PTHR34186">
    <property type="entry name" value="CYANATE HYDRATASE"/>
    <property type="match status" value="1"/>
</dbReference>
<dbReference type="Pfam" id="PF02560">
    <property type="entry name" value="Cyanate_lyase"/>
    <property type="match status" value="1"/>
</dbReference>
<name>A0A1H8PPK2_9GAMM</name>
<dbReference type="InterPro" id="IPR036581">
    <property type="entry name" value="Cyanate_lyase_C_sf"/>
</dbReference>
<feature type="domain" description="Cyanate lyase C-terminal" evidence="4">
    <location>
        <begin position="76"/>
        <end position="147"/>
    </location>
</feature>
<dbReference type="EC" id="4.2.1.104" evidence="3"/>
<gene>
    <name evidence="3" type="primary">cynS</name>
    <name evidence="5" type="ORF">SAMN04488052_10184</name>
</gene>
<dbReference type="GO" id="GO:0003677">
    <property type="term" value="F:DNA binding"/>
    <property type="evidence" value="ECO:0007669"/>
    <property type="project" value="InterPro"/>
</dbReference>
<keyword evidence="2 3" id="KW-0456">Lyase</keyword>
<evidence type="ECO:0000256" key="2">
    <source>
        <dbReference type="ARBA" id="ARBA00023239"/>
    </source>
</evidence>
<protein>
    <recommendedName>
        <fullName evidence="3">Cyanate hydratase</fullName>
        <shortName evidence="3">Cyanase</shortName>
        <ecNumber evidence="3">4.2.1.104</ecNumber>
    </recommendedName>
    <alternativeName>
        <fullName evidence="3">Cyanate hydrolase</fullName>
    </alternativeName>
    <alternativeName>
        <fullName evidence="3">Cyanate lyase</fullName>
    </alternativeName>
</protein>
<proteinExistence type="inferred from homology"/>